<reference evidence="2" key="1">
    <citation type="submission" date="2020-10" db="EMBL/GenBank/DDBJ databases">
        <authorList>
            <person name="Gilroy R."/>
        </authorList>
    </citation>
    <scope>NUCLEOTIDE SEQUENCE</scope>
    <source>
        <strain evidence="2">ChiSjej1B19-7085</strain>
    </source>
</reference>
<evidence type="ECO:0000259" key="1">
    <source>
        <dbReference type="SMART" id="SM00849"/>
    </source>
</evidence>
<sequence>MDNWFTIDKVDADTWIISEYRHWEETHCYLLNGQERSLLIDTGLGICDISKIISGLTDKPVTAVATHIHWDHIGGLKYYPDFYAHAAELDWLRGGFPQPLETIKTYVVDRCDLPDGYDIDTYEFFQGTPSRILHGGEQIDLGGRTVQILHTPGHSPGHLCFWEAKTGSLFTGDLVYKGLLTAWFPSTDPKAYLRSLETIAVLPAKRLFPAHHSLDIHPEIVPRIRDALRQLELDGKLLHGSGTFDYGDWSIQL</sequence>
<dbReference type="InterPro" id="IPR050855">
    <property type="entry name" value="NDM-1-like"/>
</dbReference>
<dbReference type="PANTHER" id="PTHR42951:SF4">
    <property type="entry name" value="ACYL-COENZYME A THIOESTERASE MBLAC2"/>
    <property type="match status" value="1"/>
</dbReference>
<dbReference type="InterPro" id="IPR001279">
    <property type="entry name" value="Metallo-B-lactamas"/>
</dbReference>
<protein>
    <submittedName>
        <fullName evidence="2">MBL fold metallo-hydrolase</fullName>
    </submittedName>
</protein>
<proteinExistence type="predicted"/>
<evidence type="ECO:0000313" key="3">
    <source>
        <dbReference type="Proteomes" id="UP000886785"/>
    </source>
</evidence>
<feature type="domain" description="Metallo-beta-lactamase" evidence="1">
    <location>
        <begin position="25"/>
        <end position="211"/>
    </location>
</feature>
<dbReference type="Pfam" id="PF00753">
    <property type="entry name" value="Lactamase_B"/>
    <property type="match status" value="1"/>
</dbReference>
<comment type="caution">
    <text evidence="2">The sequence shown here is derived from an EMBL/GenBank/DDBJ whole genome shotgun (WGS) entry which is preliminary data.</text>
</comment>
<organism evidence="2 3">
    <name type="scientific">Candidatus Gallacutalibacter pullicola</name>
    <dbReference type="NCBI Taxonomy" id="2840830"/>
    <lineage>
        <taxon>Bacteria</taxon>
        <taxon>Bacillati</taxon>
        <taxon>Bacillota</taxon>
        <taxon>Clostridia</taxon>
        <taxon>Eubacteriales</taxon>
        <taxon>Candidatus Gallacutalibacter</taxon>
    </lineage>
</organism>
<dbReference type="AlphaFoldDB" id="A0A9D1J157"/>
<dbReference type="PANTHER" id="PTHR42951">
    <property type="entry name" value="METALLO-BETA-LACTAMASE DOMAIN-CONTAINING"/>
    <property type="match status" value="1"/>
</dbReference>
<evidence type="ECO:0000313" key="2">
    <source>
        <dbReference type="EMBL" id="HIR56694.1"/>
    </source>
</evidence>
<dbReference type="EMBL" id="DVHF01000038">
    <property type="protein sequence ID" value="HIR56694.1"/>
    <property type="molecule type" value="Genomic_DNA"/>
</dbReference>
<gene>
    <name evidence="2" type="ORF">IAA54_03415</name>
</gene>
<name>A0A9D1J157_9FIRM</name>
<accession>A0A9D1J157</accession>
<dbReference type="SMART" id="SM00849">
    <property type="entry name" value="Lactamase_B"/>
    <property type="match status" value="1"/>
</dbReference>
<dbReference type="Proteomes" id="UP000886785">
    <property type="component" value="Unassembled WGS sequence"/>
</dbReference>
<dbReference type="InterPro" id="IPR036866">
    <property type="entry name" value="RibonucZ/Hydroxyglut_hydro"/>
</dbReference>
<dbReference type="SUPFAM" id="SSF56281">
    <property type="entry name" value="Metallo-hydrolase/oxidoreductase"/>
    <property type="match status" value="1"/>
</dbReference>
<dbReference type="Gene3D" id="3.60.15.10">
    <property type="entry name" value="Ribonuclease Z/Hydroxyacylglutathione hydrolase-like"/>
    <property type="match status" value="1"/>
</dbReference>
<reference evidence="2" key="2">
    <citation type="journal article" date="2021" name="PeerJ">
        <title>Extensive microbial diversity within the chicken gut microbiome revealed by metagenomics and culture.</title>
        <authorList>
            <person name="Gilroy R."/>
            <person name="Ravi A."/>
            <person name="Getino M."/>
            <person name="Pursley I."/>
            <person name="Horton D.L."/>
            <person name="Alikhan N.F."/>
            <person name="Baker D."/>
            <person name="Gharbi K."/>
            <person name="Hall N."/>
            <person name="Watson M."/>
            <person name="Adriaenssens E.M."/>
            <person name="Foster-Nyarko E."/>
            <person name="Jarju S."/>
            <person name="Secka A."/>
            <person name="Antonio M."/>
            <person name="Oren A."/>
            <person name="Chaudhuri R.R."/>
            <person name="La Ragione R."/>
            <person name="Hildebrand F."/>
            <person name="Pallen M.J."/>
        </authorList>
    </citation>
    <scope>NUCLEOTIDE SEQUENCE</scope>
    <source>
        <strain evidence="2">ChiSjej1B19-7085</strain>
    </source>
</reference>